<feature type="transmembrane region" description="Helical" evidence="7">
    <location>
        <begin position="56"/>
        <end position="74"/>
    </location>
</feature>
<feature type="compositionally biased region" description="Basic residues" evidence="6">
    <location>
        <begin position="176"/>
        <end position="185"/>
    </location>
</feature>
<dbReference type="PANTHER" id="PTHR33048">
    <property type="entry name" value="PTH11-LIKE INTEGRAL MEMBRANE PROTEIN (AFU_ORTHOLOGUE AFUA_5G11245)"/>
    <property type="match status" value="1"/>
</dbReference>
<accession>A0A5N5D1W0</accession>
<keyword evidence="2 7" id="KW-0812">Transmembrane</keyword>
<dbReference type="GO" id="GO:0016020">
    <property type="term" value="C:membrane"/>
    <property type="evidence" value="ECO:0007669"/>
    <property type="project" value="UniProtKB-SubCell"/>
</dbReference>
<feature type="domain" description="Rhodopsin" evidence="8">
    <location>
        <begin position="1"/>
        <end position="149"/>
    </location>
</feature>
<keyword evidence="10" id="KW-1185">Reference proteome</keyword>
<evidence type="ECO:0000256" key="6">
    <source>
        <dbReference type="SAM" id="MobiDB-lite"/>
    </source>
</evidence>
<comment type="subcellular location">
    <subcellularLocation>
        <location evidence="1">Membrane</location>
        <topology evidence="1">Multi-pass membrane protein</topology>
    </subcellularLocation>
</comment>
<dbReference type="AlphaFoldDB" id="A0A5N5D1W0"/>
<dbReference type="OrthoDB" id="3648173at2759"/>
<evidence type="ECO:0000256" key="7">
    <source>
        <dbReference type="SAM" id="Phobius"/>
    </source>
</evidence>
<sequence length="267" mass="29439">MLSKLSILLTYRHVNPDKFFRLAIYVLLLIILGYTLATTFITTAGCKPTDPTKADCIATLALAQAIANIPIPMIHNLQLPIGQRVIVGLVLAGGSFVVVASIVRLVIIQRLPGKVDFTLEQAKVCNWSSIEIMVGIMCQSIVTLKPLAKQYLPKMLGYGSDRSALSFWNKFFTSRGRSHAGRGRSRGNSLPLDSVDRGVTVSKASKANREDTETQWPEVVDGDDIVITSTYRVESVHELRSKSTESTQRIIQRTENGNKAHGRVEMV</sequence>
<evidence type="ECO:0000256" key="2">
    <source>
        <dbReference type="ARBA" id="ARBA00022692"/>
    </source>
</evidence>
<proteinExistence type="inferred from homology"/>
<dbReference type="PANTHER" id="PTHR33048:SF47">
    <property type="entry name" value="INTEGRAL MEMBRANE PROTEIN-RELATED"/>
    <property type="match status" value="1"/>
</dbReference>
<comment type="caution">
    <text evidence="9">The sequence shown here is derived from an EMBL/GenBank/DDBJ whole genome shotgun (WGS) entry which is preliminary data.</text>
</comment>
<dbReference type="Pfam" id="PF20684">
    <property type="entry name" value="Fung_rhodopsin"/>
    <property type="match status" value="1"/>
</dbReference>
<name>A0A5N5D1W0_9PEZI</name>
<keyword evidence="3 7" id="KW-1133">Transmembrane helix</keyword>
<keyword evidence="4 7" id="KW-0472">Membrane</keyword>
<feature type="transmembrane region" description="Helical" evidence="7">
    <location>
        <begin position="86"/>
        <end position="107"/>
    </location>
</feature>
<dbReference type="InterPro" id="IPR049326">
    <property type="entry name" value="Rhodopsin_dom_fungi"/>
</dbReference>
<evidence type="ECO:0000256" key="5">
    <source>
        <dbReference type="ARBA" id="ARBA00038359"/>
    </source>
</evidence>
<dbReference type="EMBL" id="VCHE01000099">
    <property type="protein sequence ID" value="KAB2571531.1"/>
    <property type="molecule type" value="Genomic_DNA"/>
</dbReference>
<comment type="similarity">
    <text evidence="5">Belongs to the SAT4 family.</text>
</comment>
<evidence type="ECO:0000256" key="1">
    <source>
        <dbReference type="ARBA" id="ARBA00004141"/>
    </source>
</evidence>
<evidence type="ECO:0000313" key="10">
    <source>
        <dbReference type="Proteomes" id="UP000325902"/>
    </source>
</evidence>
<dbReference type="InterPro" id="IPR052337">
    <property type="entry name" value="SAT4-like"/>
</dbReference>
<dbReference type="Proteomes" id="UP000325902">
    <property type="component" value="Unassembled WGS sequence"/>
</dbReference>
<evidence type="ECO:0000256" key="3">
    <source>
        <dbReference type="ARBA" id="ARBA00022989"/>
    </source>
</evidence>
<feature type="transmembrane region" description="Helical" evidence="7">
    <location>
        <begin position="20"/>
        <end position="44"/>
    </location>
</feature>
<feature type="region of interest" description="Disordered" evidence="6">
    <location>
        <begin position="175"/>
        <end position="195"/>
    </location>
</feature>
<organism evidence="9 10">
    <name type="scientific">Lasiodiplodia theobromae</name>
    <dbReference type="NCBI Taxonomy" id="45133"/>
    <lineage>
        <taxon>Eukaryota</taxon>
        <taxon>Fungi</taxon>
        <taxon>Dikarya</taxon>
        <taxon>Ascomycota</taxon>
        <taxon>Pezizomycotina</taxon>
        <taxon>Dothideomycetes</taxon>
        <taxon>Dothideomycetes incertae sedis</taxon>
        <taxon>Botryosphaeriales</taxon>
        <taxon>Botryosphaeriaceae</taxon>
        <taxon>Lasiodiplodia</taxon>
    </lineage>
</organism>
<reference evidence="9 10" key="1">
    <citation type="journal article" date="2019" name="Sci. Rep.">
        <title>A multi-omics analysis of the grapevine pathogen Lasiodiplodia theobromae reveals that temperature affects the expression of virulence- and pathogenicity-related genes.</title>
        <authorList>
            <person name="Felix C."/>
            <person name="Meneses R."/>
            <person name="Goncalves M.F.M."/>
            <person name="Tilleman L."/>
            <person name="Duarte A.S."/>
            <person name="Jorrin-Novo J.V."/>
            <person name="Van de Peer Y."/>
            <person name="Deforce D."/>
            <person name="Van Nieuwerburgh F."/>
            <person name="Esteves A.C."/>
            <person name="Alves A."/>
        </authorList>
    </citation>
    <scope>NUCLEOTIDE SEQUENCE [LARGE SCALE GENOMIC DNA]</scope>
    <source>
        <strain evidence="9 10">LA-SOL3</strain>
    </source>
</reference>
<gene>
    <name evidence="9" type="ORF">DBV05_g9803</name>
</gene>
<evidence type="ECO:0000256" key="4">
    <source>
        <dbReference type="ARBA" id="ARBA00023136"/>
    </source>
</evidence>
<evidence type="ECO:0000313" key="9">
    <source>
        <dbReference type="EMBL" id="KAB2571531.1"/>
    </source>
</evidence>
<protein>
    <recommendedName>
        <fullName evidence="8">Rhodopsin domain-containing protein</fullName>
    </recommendedName>
</protein>
<evidence type="ECO:0000259" key="8">
    <source>
        <dbReference type="Pfam" id="PF20684"/>
    </source>
</evidence>